<dbReference type="EMBL" id="JAFGIX010000001">
    <property type="protein sequence ID" value="MBN1571610.1"/>
    <property type="molecule type" value="Genomic_DNA"/>
</dbReference>
<reference evidence="1" key="2">
    <citation type="submission" date="2021-01" db="EMBL/GenBank/DDBJ databases">
        <authorList>
            <person name="Hahn C.R."/>
            <person name="Youssef N.H."/>
            <person name="Elshahed M."/>
        </authorList>
    </citation>
    <scope>NUCLEOTIDE SEQUENCE</scope>
    <source>
        <strain evidence="1">Zod_Metabat.24</strain>
    </source>
</reference>
<reference evidence="1" key="1">
    <citation type="journal article" date="2021" name="Environ. Microbiol.">
        <title>Genomic characterization of three novel Desulfobacterota classes expand the metabolic and phylogenetic diversity of the phylum.</title>
        <authorList>
            <person name="Murphy C.L."/>
            <person name="Biggerstaff J."/>
            <person name="Eichhorn A."/>
            <person name="Ewing E."/>
            <person name="Shahan R."/>
            <person name="Soriano D."/>
            <person name="Stewart S."/>
            <person name="VanMol K."/>
            <person name="Walker R."/>
            <person name="Walters P."/>
            <person name="Elshahed M.S."/>
            <person name="Youssef N.H."/>
        </authorList>
    </citation>
    <scope>NUCLEOTIDE SEQUENCE</scope>
    <source>
        <strain evidence="1">Zod_Metabat.24</strain>
    </source>
</reference>
<protein>
    <submittedName>
        <fullName evidence="1">Uncharacterized protein</fullName>
    </submittedName>
</protein>
<proteinExistence type="predicted"/>
<evidence type="ECO:0000313" key="1">
    <source>
        <dbReference type="EMBL" id="MBN1571610.1"/>
    </source>
</evidence>
<organism evidence="1 2">
    <name type="scientific">Candidatus Zymogenus saltonus</name>
    <dbReference type="NCBI Taxonomy" id="2844893"/>
    <lineage>
        <taxon>Bacteria</taxon>
        <taxon>Deltaproteobacteria</taxon>
        <taxon>Candidatus Zymogenia</taxon>
        <taxon>Candidatus Zymogeniales</taxon>
        <taxon>Candidatus Zymogenaceae</taxon>
        <taxon>Candidatus Zymogenus</taxon>
    </lineage>
</organism>
<dbReference type="AlphaFoldDB" id="A0A9D8PNA5"/>
<accession>A0A9D8PNA5</accession>
<sequence length="186" mass="20410">MKTAMTAASALPHFSFVRPFALLIVFTLLSIYAVGCGSTSGGTEEPISRLGVVLFEFKSGGANYLSGHDPSGHGEWIVTLKAPDKFSMTKKIGEKETDRGSVKLTEDEKVRLWGMIDAVDVVNLKFPHRDASPDEVILTFRVDDNVGTHIREVLINDAREREAVVGLIEYIGTLIEKYAGEKPVLM</sequence>
<dbReference type="Proteomes" id="UP000809273">
    <property type="component" value="Unassembled WGS sequence"/>
</dbReference>
<name>A0A9D8PNA5_9DELT</name>
<comment type="caution">
    <text evidence="1">The sequence shown here is derived from an EMBL/GenBank/DDBJ whole genome shotgun (WGS) entry which is preliminary data.</text>
</comment>
<gene>
    <name evidence="1" type="ORF">JW984_00255</name>
</gene>
<evidence type="ECO:0000313" key="2">
    <source>
        <dbReference type="Proteomes" id="UP000809273"/>
    </source>
</evidence>